<proteinExistence type="predicted"/>
<protein>
    <submittedName>
        <fullName evidence="3">Uncharacterized protein</fullName>
    </submittedName>
</protein>
<reference evidence="3 4" key="1">
    <citation type="journal article" date="2021" name="Sci. Rep.">
        <title>The genome of the diatom Chaetoceros tenuissimus carries an ancient integrated fragment of an extant virus.</title>
        <authorList>
            <person name="Hongo Y."/>
            <person name="Kimura K."/>
            <person name="Takaki Y."/>
            <person name="Yoshida Y."/>
            <person name="Baba S."/>
            <person name="Kobayashi G."/>
            <person name="Nagasaki K."/>
            <person name="Hano T."/>
            <person name="Tomaru Y."/>
        </authorList>
    </citation>
    <scope>NUCLEOTIDE SEQUENCE [LARGE SCALE GENOMIC DNA]</scope>
    <source>
        <strain evidence="3 4">NIES-3715</strain>
    </source>
</reference>
<feature type="coiled-coil region" evidence="1">
    <location>
        <begin position="116"/>
        <end position="143"/>
    </location>
</feature>
<keyword evidence="4" id="KW-1185">Reference proteome</keyword>
<feature type="region of interest" description="Disordered" evidence="2">
    <location>
        <begin position="1"/>
        <end position="90"/>
    </location>
</feature>
<dbReference type="AlphaFoldDB" id="A0AAD3CF47"/>
<feature type="compositionally biased region" description="Basic and acidic residues" evidence="2">
    <location>
        <begin position="172"/>
        <end position="182"/>
    </location>
</feature>
<name>A0AAD3CF47_9STRA</name>
<evidence type="ECO:0000313" key="3">
    <source>
        <dbReference type="EMBL" id="GFH44666.1"/>
    </source>
</evidence>
<comment type="caution">
    <text evidence="3">The sequence shown here is derived from an EMBL/GenBank/DDBJ whole genome shotgun (WGS) entry which is preliminary data.</text>
</comment>
<organism evidence="3 4">
    <name type="scientific">Chaetoceros tenuissimus</name>
    <dbReference type="NCBI Taxonomy" id="426638"/>
    <lineage>
        <taxon>Eukaryota</taxon>
        <taxon>Sar</taxon>
        <taxon>Stramenopiles</taxon>
        <taxon>Ochrophyta</taxon>
        <taxon>Bacillariophyta</taxon>
        <taxon>Coscinodiscophyceae</taxon>
        <taxon>Chaetocerotophycidae</taxon>
        <taxon>Chaetocerotales</taxon>
        <taxon>Chaetocerotaceae</taxon>
        <taxon>Chaetoceros</taxon>
    </lineage>
</organism>
<evidence type="ECO:0000313" key="4">
    <source>
        <dbReference type="Proteomes" id="UP001054902"/>
    </source>
</evidence>
<feature type="compositionally biased region" description="Low complexity" evidence="2">
    <location>
        <begin position="53"/>
        <end position="76"/>
    </location>
</feature>
<keyword evidence="1" id="KW-0175">Coiled coil</keyword>
<dbReference type="Proteomes" id="UP001054902">
    <property type="component" value="Unassembled WGS sequence"/>
</dbReference>
<sequence length="221" mass="25110">MTTTARKSYPSPPPPHAMPHPNMHPAHFSPPPAAQPPSRNHHHWNYPHPPHAHPAAYAHPASSAYNPHHNPHQQYPHPHPHSPPPTTPQKHLTEMQIIQRDFPNIHRLMEHQTKALDLQTQEMNRLALELHKIQQKLNSYKTKEKVPPVILVGKSSDSSSSKSEVSINKRTVSREESVNDDVAKSMPCKKRFKRMERDANIDHVLQTLQAATCKTFASECV</sequence>
<gene>
    <name evidence="3" type="ORF">CTEN210_01140</name>
</gene>
<evidence type="ECO:0000256" key="1">
    <source>
        <dbReference type="SAM" id="Coils"/>
    </source>
</evidence>
<feature type="compositionally biased region" description="Low complexity" evidence="2">
    <location>
        <begin position="155"/>
        <end position="166"/>
    </location>
</feature>
<evidence type="ECO:0000256" key="2">
    <source>
        <dbReference type="SAM" id="MobiDB-lite"/>
    </source>
</evidence>
<accession>A0AAD3CF47</accession>
<feature type="region of interest" description="Disordered" evidence="2">
    <location>
        <begin position="152"/>
        <end position="182"/>
    </location>
</feature>
<dbReference type="EMBL" id="BLLK01000020">
    <property type="protein sequence ID" value="GFH44666.1"/>
    <property type="molecule type" value="Genomic_DNA"/>
</dbReference>